<accession>A0A2Z2MX60</accession>
<evidence type="ECO:0000313" key="2">
    <source>
        <dbReference type="EMBL" id="ASJ08743.1"/>
    </source>
</evidence>
<dbReference type="Gene3D" id="1.20.1260.10">
    <property type="match status" value="1"/>
</dbReference>
<dbReference type="Proteomes" id="UP000250125">
    <property type="component" value="Chromosome"/>
</dbReference>
<keyword evidence="1" id="KW-0175">Coiled coil</keyword>
<organism evidence="2 3">
    <name type="scientific">Thermococcus siculi</name>
    <dbReference type="NCBI Taxonomy" id="72803"/>
    <lineage>
        <taxon>Archaea</taxon>
        <taxon>Methanobacteriati</taxon>
        <taxon>Methanobacteriota</taxon>
        <taxon>Thermococci</taxon>
        <taxon>Thermococcales</taxon>
        <taxon>Thermococcaceae</taxon>
        <taxon>Thermococcus</taxon>
    </lineage>
</organism>
<dbReference type="InterPro" id="IPR012347">
    <property type="entry name" value="Ferritin-like"/>
</dbReference>
<name>A0A2Z2MX60_9EURY</name>
<dbReference type="OrthoDB" id="86184at2157"/>
<dbReference type="RefSeq" id="WP_088855980.1">
    <property type="nucleotide sequence ID" value="NZ_CP015103.1"/>
</dbReference>
<dbReference type="KEGG" id="tsl:A3L11_05670"/>
<proteinExistence type="predicted"/>
<evidence type="ECO:0008006" key="4">
    <source>
        <dbReference type="Google" id="ProtNLM"/>
    </source>
</evidence>
<keyword evidence="3" id="KW-1185">Reference proteome</keyword>
<feature type="coiled-coil region" evidence="1">
    <location>
        <begin position="129"/>
        <end position="183"/>
    </location>
</feature>
<evidence type="ECO:0000256" key="1">
    <source>
        <dbReference type="SAM" id="Coils"/>
    </source>
</evidence>
<dbReference type="SUPFAM" id="SSF47240">
    <property type="entry name" value="Ferritin-like"/>
    <property type="match status" value="1"/>
</dbReference>
<protein>
    <recommendedName>
        <fullName evidence="4">Rubrerythrin</fullName>
    </recommendedName>
</protein>
<dbReference type="EMBL" id="CP015103">
    <property type="protein sequence ID" value="ASJ08743.1"/>
    <property type="molecule type" value="Genomic_DNA"/>
</dbReference>
<evidence type="ECO:0000313" key="3">
    <source>
        <dbReference type="Proteomes" id="UP000250125"/>
    </source>
</evidence>
<gene>
    <name evidence="2" type="ORF">A3L11_05670</name>
</gene>
<sequence length="186" mass="21503">MEKMIDIVKAANNVETTAEKEYRKILKKLRDPEYADLKNLFLRMAIDAVFHRHLMEALEKAYHDAVELVKEYGGEGVEQEIALIPGVPTIALPLGFGRIGARIPPDEILEEYFREFPEEVVVPDGGESLANLLKRYLELEGEMKELYEKLSGRAFHPVVRELAREIKRNEEQHEAILRKLERKYGE</sequence>
<dbReference type="GeneID" id="33317706"/>
<reference evidence="2 3" key="1">
    <citation type="submission" date="2016-04" db="EMBL/GenBank/DDBJ databases">
        <title>Complete genome sequence of Thermococcus siculi type strain RG-20.</title>
        <authorList>
            <person name="Oger P.M."/>
        </authorList>
    </citation>
    <scope>NUCLEOTIDE SEQUENCE [LARGE SCALE GENOMIC DNA]</scope>
    <source>
        <strain evidence="2 3">RG-20</strain>
    </source>
</reference>
<dbReference type="InterPro" id="IPR009078">
    <property type="entry name" value="Ferritin-like_SF"/>
</dbReference>
<dbReference type="AlphaFoldDB" id="A0A2Z2MX60"/>